<evidence type="ECO:0000256" key="9">
    <source>
        <dbReference type="SAM" id="MobiDB-lite"/>
    </source>
</evidence>
<keyword evidence="7 8" id="KW-0539">Nucleus</keyword>
<evidence type="ECO:0000256" key="1">
    <source>
        <dbReference type="ARBA" id="ARBA00002269"/>
    </source>
</evidence>
<dbReference type="GO" id="GO:0000055">
    <property type="term" value="P:ribosomal large subunit export from nucleus"/>
    <property type="evidence" value="ECO:0007669"/>
    <property type="project" value="TreeGrafter"/>
</dbReference>
<dbReference type="Pfam" id="PF04981">
    <property type="entry name" value="NMD3"/>
    <property type="match status" value="1"/>
</dbReference>
<proteinExistence type="inferred from homology"/>
<feature type="domain" description="60S ribosomal export protein NMD3 SH3" evidence="12">
    <location>
        <begin position="243"/>
        <end position="288"/>
    </location>
</feature>
<gene>
    <name evidence="13" type="primary">NMD3</name>
    <name evidence="13" type="ORF">TR138080</name>
</gene>
<feature type="compositionally biased region" description="Acidic residues" evidence="9">
    <location>
        <begin position="456"/>
        <end position="482"/>
    </location>
</feature>
<feature type="domain" description="60S ribosomal export protein NMD3 OB-fold" evidence="11">
    <location>
        <begin position="342"/>
        <end position="416"/>
    </location>
</feature>
<sequence length="488" mass="54996">MQQISPSVILCCKCGAAMHSNPSNMCEACLTVECDIAADIPKQHTITFCPKCSRFLNPPSQWISAAWESPELLSLCLKRVKGLGSGTRLKEASFVFTEPHSRRLIIQVVVRGEVYGNTLIEQKAVLYFTMQPSQCSECTRIAAKDYWNACVQIRQRVDHQRTLLYLEQILLRKNIQKHYSNIKQTKGGLDFFFSTRAKAMAFVEFVSKIIPCRLQTSQQLKSHDVHNNTYNYKFTFCLEVVPVCKEDVVCLPKGFAHRLGFTNQLLVVTKITNKLRLLDPVTCQTRDVDVPTYFANPFNAISNPRNCVQFFVMDVEEEIDHKYNAPPSLCSSTTSLATREGMPTRVKPVGVWVVPSNHLGSDSADGESVYARCHLGYVLKAGDTVLGLDLRNANINNLDYDKIPEGKRPDVILIKRLHATSGSPKPTKRRRRTTRNSEVDSQAPTVSELGDIEERSSEDEEEGEDVADYVEYSDPESGEDDEKMQTDH</sequence>
<evidence type="ECO:0000256" key="3">
    <source>
        <dbReference type="ARBA" id="ARBA00017035"/>
    </source>
</evidence>
<comment type="subcellular location">
    <subcellularLocation>
        <location evidence="8">Cytoplasm</location>
    </subcellularLocation>
    <subcellularLocation>
        <location evidence="8">Nucleus</location>
    </subcellularLocation>
</comment>
<evidence type="ECO:0000259" key="10">
    <source>
        <dbReference type="Pfam" id="PF04981"/>
    </source>
</evidence>
<comment type="function">
    <text evidence="1 8">Acts as an adapter for the XPO1/CRM1-mediated export of the 60S ribosomal subunit.</text>
</comment>
<reference evidence="13" key="1">
    <citation type="submission" date="2016-01" db="EMBL/GenBank/DDBJ databases">
        <title>Reference transcriptome for the parasite Schistocephalus solidus: insights into the molecular evolution of parasitism.</title>
        <authorList>
            <person name="Hebert F.O."/>
            <person name="Grambauer S."/>
            <person name="Barber I."/>
            <person name="Landry C.R."/>
            <person name="Aubin-Horth N."/>
        </authorList>
    </citation>
    <scope>NUCLEOTIDE SEQUENCE</scope>
</reference>
<evidence type="ECO:0000259" key="12">
    <source>
        <dbReference type="Pfam" id="PF21193"/>
    </source>
</evidence>
<dbReference type="GO" id="GO:0043023">
    <property type="term" value="F:ribosomal large subunit binding"/>
    <property type="evidence" value="ECO:0007669"/>
    <property type="project" value="InterPro"/>
</dbReference>
<dbReference type="GO" id="GO:0015031">
    <property type="term" value="P:protein transport"/>
    <property type="evidence" value="ECO:0007669"/>
    <property type="project" value="UniProtKB-KW"/>
</dbReference>
<accession>A0A0X3Q1S7</accession>
<dbReference type="PANTHER" id="PTHR12746:SF2">
    <property type="entry name" value="60S RIBOSOMAL EXPORT PROTEIN NMD3"/>
    <property type="match status" value="1"/>
</dbReference>
<dbReference type="InterPro" id="IPR048898">
    <property type="entry name" value="OB_NMD3"/>
</dbReference>
<dbReference type="GO" id="GO:0005737">
    <property type="term" value="C:cytoplasm"/>
    <property type="evidence" value="ECO:0007669"/>
    <property type="project" value="UniProtKB-SubCell"/>
</dbReference>
<evidence type="ECO:0000259" key="11">
    <source>
        <dbReference type="Pfam" id="PF21192"/>
    </source>
</evidence>
<dbReference type="AlphaFoldDB" id="A0A0X3Q1S7"/>
<keyword evidence="5 8" id="KW-0963">Cytoplasm</keyword>
<evidence type="ECO:0000256" key="2">
    <source>
        <dbReference type="ARBA" id="ARBA00009794"/>
    </source>
</evidence>
<organism evidence="13">
    <name type="scientific">Schistocephalus solidus</name>
    <name type="common">Tapeworm</name>
    <dbReference type="NCBI Taxonomy" id="70667"/>
    <lineage>
        <taxon>Eukaryota</taxon>
        <taxon>Metazoa</taxon>
        <taxon>Spiralia</taxon>
        <taxon>Lophotrochozoa</taxon>
        <taxon>Platyhelminthes</taxon>
        <taxon>Cestoda</taxon>
        <taxon>Eucestoda</taxon>
        <taxon>Diphyllobothriidea</taxon>
        <taxon>Diphyllobothriidae</taxon>
        <taxon>Schistocephalus</taxon>
    </lineage>
</organism>
<feature type="region of interest" description="Disordered" evidence="9">
    <location>
        <begin position="416"/>
        <end position="488"/>
    </location>
</feature>
<keyword evidence="4 8" id="KW-0813">Transport</keyword>
<evidence type="ECO:0000256" key="7">
    <source>
        <dbReference type="ARBA" id="ARBA00023242"/>
    </source>
</evidence>
<dbReference type="EMBL" id="GEEE01010977">
    <property type="protein sequence ID" value="JAP52248.1"/>
    <property type="molecule type" value="Transcribed_RNA"/>
</dbReference>
<keyword evidence="6 8" id="KW-0653">Protein transport</keyword>
<dbReference type="InterPro" id="IPR048899">
    <property type="entry name" value="NMD_SH3"/>
</dbReference>
<dbReference type="InterPro" id="IPR039768">
    <property type="entry name" value="Nmd3"/>
</dbReference>
<evidence type="ECO:0000256" key="4">
    <source>
        <dbReference type="ARBA" id="ARBA00022448"/>
    </source>
</evidence>
<dbReference type="Pfam" id="PF21192">
    <property type="entry name" value="OB_NMD3"/>
    <property type="match status" value="1"/>
</dbReference>
<evidence type="ECO:0000313" key="13">
    <source>
        <dbReference type="EMBL" id="JAP57991.1"/>
    </source>
</evidence>
<evidence type="ECO:0000256" key="5">
    <source>
        <dbReference type="ARBA" id="ARBA00022490"/>
    </source>
</evidence>
<comment type="similarity">
    <text evidence="2 8">Belongs to the NMD3 family.</text>
</comment>
<feature type="domain" description="Nmd3 N-terminal" evidence="10">
    <location>
        <begin position="11"/>
        <end position="239"/>
    </location>
</feature>
<protein>
    <recommendedName>
        <fullName evidence="3 8">60S ribosomal export protein NMD3</fullName>
    </recommendedName>
</protein>
<dbReference type="PANTHER" id="PTHR12746">
    <property type="entry name" value="NONSENSE-MEDIATED MRNA DECAY PROTEIN 3"/>
    <property type="match status" value="1"/>
</dbReference>
<dbReference type="Pfam" id="PF21193">
    <property type="entry name" value="NMD_SH3"/>
    <property type="match status" value="1"/>
</dbReference>
<name>A0A0X3Q1S7_SCHSO</name>
<dbReference type="EMBL" id="GEEE01005234">
    <property type="protein sequence ID" value="JAP57991.1"/>
    <property type="molecule type" value="Transcribed_RNA"/>
</dbReference>
<dbReference type="InterPro" id="IPR007064">
    <property type="entry name" value="Nmd3_N"/>
</dbReference>
<evidence type="ECO:0000256" key="6">
    <source>
        <dbReference type="ARBA" id="ARBA00022927"/>
    </source>
</evidence>
<dbReference type="GO" id="GO:0005634">
    <property type="term" value="C:nucleus"/>
    <property type="evidence" value="ECO:0007669"/>
    <property type="project" value="UniProtKB-SubCell"/>
</dbReference>
<evidence type="ECO:0000256" key="8">
    <source>
        <dbReference type="RuleBase" id="RU364108"/>
    </source>
</evidence>